<dbReference type="SUPFAM" id="SSF52047">
    <property type="entry name" value="RNI-like"/>
    <property type="match status" value="1"/>
</dbReference>
<proteinExistence type="predicted"/>
<dbReference type="Proteomes" id="UP001151760">
    <property type="component" value="Unassembled WGS sequence"/>
</dbReference>
<feature type="domain" description="F-box" evidence="1">
    <location>
        <begin position="212"/>
        <end position="248"/>
    </location>
</feature>
<accession>A0ABQ5J789</accession>
<evidence type="ECO:0000313" key="3">
    <source>
        <dbReference type="Proteomes" id="UP001151760"/>
    </source>
</evidence>
<dbReference type="Pfam" id="PF00646">
    <property type="entry name" value="F-box"/>
    <property type="match status" value="1"/>
</dbReference>
<dbReference type="CDD" id="cd22160">
    <property type="entry name" value="F-box_AtFBL13-like"/>
    <property type="match status" value="1"/>
</dbReference>
<dbReference type="PANTHER" id="PTHR32212:SF260">
    <property type="entry name" value="LEUCINE-RICH REPEAT DOMAIN SUPERFAMILY, F-BOX-LIKE DOMAIN SUPERFAMILY"/>
    <property type="match status" value="1"/>
</dbReference>
<protein>
    <submittedName>
        <fullName evidence="2">F-box domain containing protein</fullName>
    </submittedName>
</protein>
<sequence>MDQSSRLILTRVQNRYAVIVISIDVKKVVVCAGVPRQRGHLNALECLNEPLKPLQGNKGEKGGIGQGEIWRFSLLLLHLLQLGGLDSEEKKSKKYKSSGGSSFNTRELGDDSFNLNSTAGDEKDEVYDLYNVKKDQEMTKLLQTKKLELKAAELEILGLRLVGENICVFHKKFCGKQEKQTRETTERLVKPKTSLIQMIYGNDQAKRMNEESDRLSILPDDLIHKILSFIDIVDAIRTSVLSSRWRYVWATMPYLNFSNENSPFNRTLFSEFVTDVLPRRNNQIEVYSVKLSFREMYPEVTLKLFLDYAFSHNVQQLSFSCVLHKNIDFPLYLFRSPNLKYLRLTGVTCHIFEFPIALASTWELPALTTLHLDSVCFYDDNSTDKGIRLISKCVNLKSLTINRFTMIGSDDLNICHPRLSSLTLENGHWALCNVNIVTPQLENLCMMDCWGKQLIYAPKLASLVIKDDKPLEFTADDLCSLEKVNLCIYPDKKDPYKIAAMLQRLHNVKFLKLNMELIEFLSSSMKPFSLQSSPFANLKSLKIYPGHIPSDEQAQIEFDMSTEVKNYFLAGSPSATLTVVSRRVVRALANATSAENLMAQLQVMLKNEKANIETNKAHMDRGKTSKEADMLEQGKTQTLVKVQLNIEGTMTQIKTCLEDLSVQIDKGRTNICCIISKLHDIEVLLLKELPPSKRDKLQACYSSLRAEADTVVKKMIDCMTIQQSHLNDCFHELAKTSLLSS</sequence>
<dbReference type="InterPro" id="IPR036047">
    <property type="entry name" value="F-box-like_dom_sf"/>
</dbReference>
<gene>
    <name evidence="2" type="ORF">Tco_1123479</name>
</gene>
<dbReference type="InterPro" id="IPR032675">
    <property type="entry name" value="LRR_dom_sf"/>
</dbReference>
<dbReference type="InterPro" id="IPR053781">
    <property type="entry name" value="F-box_AtFBL13-like"/>
</dbReference>
<dbReference type="InterPro" id="IPR001810">
    <property type="entry name" value="F-box_dom"/>
</dbReference>
<evidence type="ECO:0000259" key="1">
    <source>
        <dbReference type="PROSITE" id="PS50181"/>
    </source>
</evidence>
<organism evidence="2 3">
    <name type="scientific">Tanacetum coccineum</name>
    <dbReference type="NCBI Taxonomy" id="301880"/>
    <lineage>
        <taxon>Eukaryota</taxon>
        <taxon>Viridiplantae</taxon>
        <taxon>Streptophyta</taxon>
        <taxon>Embryophyta</taxon>
        <taxon>Tracheophyta</taxon>
        <taxon>Spermatophyta</taxon>
        <taxon>Magnoliopsida</taxon>
        <taxon>eudicotyledons</taxon>
        <taxon>Gunneridae</taxon>
        <taxon>Pentapetalae</taxon>
        <taxon>asterids</taxon>
        <taxon>campanulids</taxon>
        <taxon>Asterales</taxon>
        <taxon>Asteraceae</taxon>
        <taxon>Asteroideae</taxon>
        <taxon>Anthemideae</taxon>
        <taxon>Anthemidinae</taxon>
        <taxon>Tanacetum</taxon>
    </lineage>
</organism>
<dbReference type="Gene3D" id="1.20.1280.50">
    <property type="match status" value="1"/>
</dbReference>
<dbReference type="SMART" id="SM00256">
    <property type="entry name" value="FBOX"/>
    <property type="match status" value="1"/>
</dbReference>
<reference evidence="2" key="2">
    <citation type="submission" date="2022-01" db="EMBL/GenBank/DDBJ databases">
        <authorList>
            <person name="Yamashiro T."/>
            <person name="Shiraishi A."/>
            <person name="Satake H."/>
            <person name="Nakayama K."/>
        </authorList>
    </citation>
    <scope>NUCLEOTIDE SEQUENCE</scope>
</reference>
<dbReference type="Gene3D" id="3.80.10.10">
    <property type="entry name" value="Ribonuclease Inhibitor"/>
    <property type="match status" value="1"/>
</dbReference>
<dbReference type="SUPFAM" id="SSF81383">
    <property type="entry name" value="F-box domain"/>
    <property type="match status" value="1"/>
</dbReference>
<dbReference type="InterPro" id="IPR055411">
    <property type="entry name" value="LRR_FXL15/At3g58940/PEG3-like"/>
</dbReference>
<keyword evidence="3" id="KW-1185">Reference proteome</keyword>
<reference evidence="2" key="1">
    <citation type="journal article" date="2022" name="Int. J. Mol. Sci.">
        <title>Draft Genome of Tanacetum Coccineum: Genomic Comparison of Closely Related Tanacetum-Family Plants.</title>
        <authorList>
            <person name="Yamashiro T."/>
            <person name="Shiraishi A."/>
            <person name="Nakayama K."/>
            <person name="Satake H."/>
        </authorList>
    </citation>
    <scope>NUCLEOTIDE SEQUENCE</scope>
</reference>
<name>A0ABQ5J789_9ASTR</name>
<dbReference type="Pfam" id="PF24758">
    <property type="entry name" value="LRR_At5g56370"/>
    <property type="match status" value="1"/>
</dbReference>
<dbReference type="EMBL" id="BQNB010021500">
    <property type="protein sequence ID" value="GJU07049.1"/>
    <property type="molecule type" value="Genomic_DNA"/>
</dbReference>
<dbReference type="PROSITE" id="PS50181">
    <property type="entry name" value="FBOX"/>
    <property type="match status" value="1"/>
</dbReference>
<dbReference type="PANTHER" id="PTHR32212">
    <property type="entry name" value="CYCLIN-LIKE F-BOX"/>
    <property type="match status" value="1"/>
</dbReference>
<comment type="caution">
    <text evidence="2">The sequence shown here is derived from an EMBL/GenBank/DDBJ whole genome shotgun (WGS) entry which is preliminary data.</text>
</comment>
<evidence type="ECO:0000313" key="2">
    <source>
        <dbReference type="EMBL" id="GJU07049.1"/>
    </source>
</evidence>